<dbReference type="InterPro" id="IPR011051">
    <property type="entry name" value="RmlC_Cupin_sf"/>
</dbReference>
<feature type="domain" description="Cupin type-2" evidence="1">
    <location>
        <begin position="43"/>
        <end position="110"/>
    </location>
</feature>
<dbReference type="Proteomes" id="UP000033115">
    <property type="component" value="Chromosome"/>
</dbReference>
<accession>A0A0E3K498</accession>
<dbReference type="AlphaFoldDB" id="A0A0E3K498"/>
<dbReference type="PANTHER" id="PTHR37694">
    <property type="entry name" value="SLR8022 PROTEIN"/>
    <property type="match status" value="1"/>
</dbReference>
<evidence type="ECO:0000259" key="1">
    <source>
        <dbReference type="Pfam" id="PF07883"/>
    </source>
</evidence>
<dbReference type="RefSeq" id="WP_029163009.1">
    <property type="nucleotide sequence ID" value="NZ_CP009933.1"/>
</dbReference>
<dbReference type="HOGENOM" id="CLU_141446_2_0_9"/>
<protein>
    <submittedName>
        <fullName evidence="2">Cupin 2 conserved barrel domain protein</fullName>
    </submittedName>
</protein>
<name>A0A0E3K498_CLOSL</name>
<proteinExistence type="predicted"/>
<dbReference type="Gene3D" id="2.60.120.10">
    <property type="entry name" value="Jelly Rolls"/>
    <property type="match status" value="1"/>
</dbReference>
<reference evidence="2 3" key="1">
    <citation type="journal article" date="2015" name="J. Biotechnol.">
        <title>Complete genome sequence of a malodorant-producing acetogen, Clostridium scatologenes ATCC 25775(T).</title>
        <authorList>
            <person name="Zhu Z."/>
            <person name="Guo T."/>
            <person name="Zheng H."/>
            <person name="Song T."/>
            <person name="Ouyang P."/>
            <person name="Xie J."/>
        </authorList>
    </citation>
    <scope>NUCLEOTIDE SEQUENCE [LARGE SCALE GENOMIC DNA]</scope>
    <source>
        <strain evidence="2 3">ATCC 25775</strain>
    </source>
</reference>
<keyword evidence="3" id="KW-1185">Reference proteome</keyword>
<dbReference type="Pfam" id="PF07883">
    <property type="entry name" value="Cupin_2"/>
    <property type="match status" value="1"/>
</dbReference>
<gene>
    <name evidence="2" type="ORF">CSCA_4674</name>
</gene>
<dbReference type="InterPro" id="IPR014710">
    <property type="entry name" value="RmlC-like_jellyroll"/>
</dbReference>
<evidence type="ECO:0000313" key="2">
    <source>
        <dbReference type="EMBL" id="AKA71799.1"/>
    </source>
</evidence>
<sequence length="114" mass="12543">MEKHFIKNIDFAKPLEFEGLVDYEEGRVVSRTLAQGKALSVTLFAFDKGEEISSHSAGGDAMVYILDGESEITIGDEKFNVKKGETIVMPAHVPHALLAAEKFKMLLVVVFSLT</sequence>
<dbReference type="SUPFAM" id="SSF51182">
    <property type="entry name" value="RmlC-like cupins"/>
    <property type="match status" value="1"/>
</dbReference>
<organism evidence="2 3">
    <name type="scientific">Clostridium scatologenes</name>
    <dbReference type="NCBI Taxonomy" id="1548"/>
    <lineage>
        <taxon>Bacteria</taxon>
        <taxon>Bacillati</taxon>
        <taxon>Bacillota</taxon>
        <taxon>Clostridia</taxon>
        <taxon>Eubacteriales</taxon>
        <taxon>Clostridiaceae</taxon>
        <taxon>Clostridium</taxon>
    </lineage>
</organism>
<dbReference type="STRING" id="1548.CSCA_4674"/>
<dbReference type="CDD" id="cd02230">
    <property type="entry name" value="cupin_HP0902-like"/>
    <property type="match status" value="1"/>
</dbReference>
<dbReference type="InterPro" id="IPR013096">
    <property type="entry name" value="Cupin_2"/>
</dbReference>
<evidence type="ECO:0000313" key="3">
    <source>
        <dbReference type="Proteomes" id="UP000033115"/>
    </source>
</evidence>
<dbReference type="EMBL" id="CP009933">
    <property type="protein sequence ID" value="AKA71799.1"/>
    <property type="molecule type" value="Genomic_DNA"/>
</dbReference>
<dbReference type="KEGG" id="csq:CSCA_4674"/>
<dbReference type="PANTHER" id="PTHR37694:SF1">
    <property type="entry name" value="SLR8022 PROTEIN"/>
    <property type="match status" value="1"/>
</dbReference>